<dbReference type="EMBL" id="JBHTCG010000014">
    <property type="protein sequence ID" value="MFC7384882.1"/>
    <property type="molecule type" value="Genomic_DNA"/>
</dbReference>
<reference evidence="3" key="1">
    <citation type="journal article" date="2019" name="Int. J. Syst. Evol. Microbiol.">
        <title>The Global Catalogue of Microorganisms (GCM) 10K type strain sequencing project: providing services to taxonomists for standard genome sequencing and annotation.</title>
        <authorList>
            <consortium name="The Broad Institute Genomics Platform"/>
            <consortium name="The Broad Institute Genome Sequencing Center for Infectious Disease"/>
            <person name="Wu L."/>
            <person name="Ma J."/>
        </authorList>
    </citation>
    <scope>NUCLEOTIDE SEQUENCE [LARGE SCALE GENOMIC DNA]</scope>
    <source>
        <strain evidence="3">CECT 7649</strain>
    </source>
</reference>
<sequence>MPDIDDALAVSSRTHTMIKADLESNAMTLHLPRPRDGPSGEAAPPSESSGRGVKGPSGGGATVSDATSGAESAAASGAVMARIHDR</sequence>
<feature type="compositionally biased region" description="Gly residues" evidence="1">
    <location>
        <begin position="52"/>
        <end position="61"/>
    </location>
</feature>
<comment type="caution">
    <text evidence="2">The sequence shown here is derived from an EMBL/GenBank/DDBJ whole genome shotgun (WGS) entry which is preliminary data.</text>
</comment>
<keyword evidence="3" id="KW-1185">Reference proteome</keyword>
<feature type="compositionally biased region" description="Low complexity" evidence="1">
    <location>
        <begin position="64"/>
        <end position="86"/>
    </location>
</feature>
<feature type="compositionally biased region" description="Low complexity" evidence="1">
    <location>
        <begin position="39"/>
        <end position="51"/>
    </location>
</feature>
<dbReference type="RefSeq" id="WP_380828774.1">
    <property type="nucleotide sequence ID" value="NZ_JBHTCG010000014.1"/>
</dbReference>
<proteinExistence type="predicted"/>
<accession>A0ABW2P7B5</accession>
<name>A0ABW2P7B5_9ACTN</name>
<organism evidence="2 3">
    <name type="scientific">Sphaerisporangium rhizosphaerae</name>
    <dbReference type="NCBI Taxonomy" id="2269375"/>
    <lineage>
        <taxon>Bacteria</taxon>
        <taxon>Bacillati</taxon>
        <taxon>Actinomycetota</taxon>
        <taxon>Actinomycetes</taxon>
        <taxon>Streptosporangiales</taxon>
        <taxon>Streptosporangiaceae</taxon>
        <taxon>Sphaerisporangium</taxon>
    </lineage>
</organism>
<evidence type="ECO:0000256" key="1">
    <source>
        <dbReference type="SAM" id="MobiDB-lite"/>
    </source>
</evidence>
<evidence type="ECO:0000313" key="2">
    <source>
        <dbReference type="EMBL" id="MFC7384882.1"/>
    </source>
</evidence>
<dbReference type="Proteomes" id="UP001596496">
    <property type="component" value="Unassembled WGS sequence"/>
</dbReference>
<gene>
    <name evidence="2" type="ORF">ACFQSB_21905</name>
</gene>
<evidence type="ECO:0000313" key="3">
    <source>
        <dbReference type="Proteomes" id="UP001596496"/>
    </source>
</evidence>
<protein>
    <submittedName>
        <fullName evidence="2">Uncharacterized protein</fullName>
    </submittedName>
</protein>
<feature type="region of interest" description="Disordered" evidence="1">
    <location>
        <begin position="23"/>
        <end position="86"/>
    </location>
</feature>